<name>D7TA95_VITVI</name>
<evidence type="ECO:0000256" key="1">
    <source>
        <dbReference type="SAM" id="Coils"/>
    </source>
</evidence>
<protein>
    <recommendedName>
        <fullName evidence="4">WIT1/2 N-terminal helical bundle domain-containing protein</fullName>
    </recommendedName>
</protein>
<dbReference type="SMR" id="D7TA95"/>
<gene>
    <name evidence="5" type="ordered locus">VIT_01s0010g00750</name>
</gene>
<dbReference type="AlphaFoldDB" id="D7TA95"/>
<dbReference type="EMBL" id="FN595754">
    <property type="protein sequence ID" value="CBI27417.3"/>
    <property type="molecule type" value="Genomic_DNA"/>
</dbReference>
<dbReference type="PANTHER" id="PTHR35705">
    <property type="entry name" value="WPP DOMAIN-INTERACTING TAIL-ANCHORED PROTEIN 1"/>
    <property type="match status" value="1"/>
</dbReference>
<dbReference type="InterPro" id="IPR039976">
    <property type="entry name" value="WIT1/WIT2"/>
</dbReference>
<dbReference type="STRING" id="29760.D7TA95"/>
<dbReference type="SUPFAM" id="SSF57997">
    <property type="entry name" value="Tropomyosin"/>
    <property type="match status" value="1"/>
</dbReference>
<feature type="coiled-coil region" evidence="1">
    <location>
        <begin position="175"/>
        <end position="209"/>
    </location>
</feature>
<sequence>MTTGSRSACNSNHPIIRFGQCALLTYSGARLLLLRCLASRKILLKVAEEKNEGMGMDNNVVDDTDMNGKGMEELECAVKVLLSLDLDLAYSSEKLVNLHVLLMQVWARENVFEAMAMEKDHISADSIEKALVFDLLSGILDSEVREIENFMDTLQAEIVDAHKKIYSCSHLRELFNVMEEKLIDCEESLKQSQEQVLKMNTQLAKFQRVFLEFEYQNGKNDENIDSRENGQLSNINLKLKMPAVRQQRHILRVLDKSLERELDLEKKLLEIRQSEEELKLKMHLTEQVGFCMEEAAGAIYGRFLEAENLAEVLMGISKELVGRLQIAQFNLNGSIQREAEAKYKLLDCMEQLKAKETASQRLEKINSEPFNFDESEVFTLREKIQLLEEQLKESELQLKNAHASNEAMQEQLSGMDNLIESLKEGILKAESKAESAEGKLTLLTETNLELTEEMGFLKDSTTEKAGSLEKQLRDLQIQLQHAKASSEASQEQQNMLYSAIWDMETLIEELKSKVSKAESKTENAEEQCILLTETNFELNKELGFLRDKMDCLEKTLHQVKCEKTASAEDISIRTRLIMDMVMQLAFERERIQKQLYSLTEDNRILVEKIQKAKNNASVIMYGNGDGEEKDFLFVKHNSATATQAKTFKETVTEPLQKSQVDEPSKDSPEPETEVETSVSAKDAANVVSELGAVNVVGERRLDLIYIFVAVLVLLIPVATIYLFNKKLIMDDAFNG</sequence>
<feature type="transmembrane region" description="Helical" evidence="3">
    <location>
        <begin position="703"/>
        <end position="723"/>
    </location>
</feature>
<keyword evidence="6" id="KW-1185">Reference proteome</keyword>
<keyword evidence="3" id="KW-0472">Membrane</keyword>
<dbReference type="ExpressionAtlas" id="D7TA95">
    <property type="expression patterns" value="baseline and differential"/>
</dbReference>
<dbReference type="InterPro" id="IPR058610">
    <property type="entry name" value="WIT1_2_N"/>
</dbReference>
<reference evidence="6" key="1">
    <citation type="journal article" date="2007" name="Nature">
        <title>The grapevine genome sequence suggests ancestral hexaploidization in major angiosperm phyla.</title>
        <authorList>
            <consortium name="The French-Italian Public Consortium for Grapevine Genome Characterization."/>
            <person name="Jaillon O."/>
            <person name="Aury J.-M."/>
            <person name="Noel B."/>
            <person name="Policriti A."/>
            <person name="Clepet C."/>
            <person name="Casagrande A."/>
            <person name="Choisne N."/>
            <person name="Aubourg S."/>
            <person name="Vitulo N."/>
            <person name="Jubin C."/>
            <person name="Vezzi A."/>
            <person name="Legeai F."/>
            <person name="Hugueney P."/>
            <person name="Dasilva C."/>
            <person name="Horner D."/>
            <person name="Mica E."/>
            <person name="Jublot D."/>
            <person name="Poulain J."/>
            <person name="Bruyere C."/>
            <person name="Billault A."/>
            <person name="Segurens B."/>
            <person name="Gouyvenoux M."/>
            <person name="Ugarte E."/>
            <person name="Cattonaro F."/>
            <person name="Anthouard V."/>
            <person name="Vico V."/>
            <person name="Del Fabbro C."/>
            <person name="Alaux M."/>
            <person name="Di Gaspero G."/>
            <person name="Dumas V."/>
            <person name="Felice N."/>
            <person name="Paillard S."/>
            <person name="Juman I."/>
            <person name="Moroldo M."/>
            <person name="Scalabrin S."/>
            <person name="Canaguier A."/>
            <person name="Le Clainche I."/>
            <person name="Malacrida G."/>
            <person name="Durand E."/>
            <person name="Pesole G."/>
            <person name="Laucou V."/>
            <person name="Chatelet P."/>
            <person name="Merdinoglu D."/>
            <person name="Delledonne M."/>
            <person name="Pezzotti M."/>
            <person name="Lecharny A."/>
            <person name="Scarpelli C."/>
            <person name="Artiguenave F."/>
            <person name="Pe M.E."/>
            <person name="Valle G."/>
            <person name="Morgante M."/>
            <person name="Caboche M."/>
            <person name="Adam-Blondon A.-F."/>
            <person name="Weissenbach J."/>
            <person name="Quetier F."/>
            <person name="Wincker P."/>
        </authorList>
    </citation>
    <scope>NUCLEOTIDE SEQUENCE [LARGE SCALE GENOMIC DNA]</scope>
    <source>
        <strain evidence="6">cv. Pinot noir / PN40024</strain>
    </source>
</reference>
<dbReference type="PaxDb" id="29760-VIT_01s0010g00750.t01"/>
<evidence type="ECO:0000313" key="6">
    <source>
        <dbReference type="Proteomes" id="UP000009183"/>
    </source>
</evidence>
<feature type="domain" description="WIT1/2 N-terminal helical bundle" evidence="4">
    <location>
        <begin position="75"/>
        <end position="212"/>
    </location>
</feature>
<dbReference type="HOGENOM" id="CLU_023491_0_0_1"/>
<dbReference type="Pfam" id="PF26581">
    <property type="entry name" value="WIT1_2_N"/>
    <property type="match status" value="1"/>
</dbReference>
<dbReference type="Proteomes" id="UP000009183">
    <property type="component" value="Chromosome 1"/>
</dbReference>
<feature type="coiled-coil region" evidence="1">
    <location>
        <begin position="377"/>
        <end position="562"/>
    </location>
</feature>
<accession>D7TA95</accession>
<dbReference type="PANTHER" id="PTHR35705:SF2">
    <property type="entry name" value="WPP DOMAIN-INTERACTING TAIL-ANCHORED PROTEIN 2"/>
    <property type="match status" value="1"/>
</dbReference>
<feature type="region of interest" description="Disordered" evidence="2">
    <location>
        <begin position="652"/>
        <end position="678"/>
    </location>
</feature>
<dbReference type="FunCoup" id="D7TA95">
    <property type="interactions" value="327"/>
</dbReference>
<keyword evidence="1" id="KW-0175">Coiled coil</keyword>
<proteinExistence type="predicted"/>
<feature type="compositionally biased region" description="Basic and acidic residues" evidence="2">
    <location>
        <begin position="659"/>
        <end position="668"/>
    </location>
</feature>
<evidence type="ECO:0000256" key="2">
    <source>
        <dbReference type="SAM" id="MobiDB-lite"/>
    </source>
</evidence>
<evidence type="ECO:0000256" key="3">
    <source>
        <dbReference type="SAM" id="Phobius"/>
    </source>
</evidence>
<organism evidence="5 6">
    <name type="scientific">Vitis vinifera</name>
    <name type="common">Grape</name>
    <dbReference type="NCBI Taxonomy" id="29760"/>
    <lineage>
        <taxon>Eukaryota</taxon>
        <taxon>Viridiplantae</taxon>
        <taxon>Streptophyta</taxon>
        <taxon>Embryophyta</taxon>
        <taxon>Tracheophyta</taxon>
        <taxon>Spermatophyta</taxon>
        <taxon>Magnoliopsida</taxon>
        <taxon>eudicotyledons</taxon>
        <taxon>Gunneridae</taxon>
        <taxon>Pentapetalae</taxon>
        <taxon>rosids</taxon>
        <taxon>Vitales</taxon>
        <taxon>Vitaceae</taxon>
        <taxon>Viteae</taxon>
        <taxon>Vitis</taxon>
    </lineage>
</organism>
<keyword evidence="3" id="KW-1133">Transmembrane helix</keyword>
<evidence type="ECO:0000259" key="4">
    <source>
        <dbReference type="Pfam" id="PF26581"/>
    </source>
</evidence>
<dbReference type="OMA" id="IDNCIGQ"/>
<dbReference type="InParanoid" id="D7TA95"/>
<dbReference type="eggNOG" id="ENOG502QPXD">
    <property type="taxonomic scope" value="Eukaryota"/>
</dbReference>
<evidence type="ECO:0000313" key="5">
    <source>
        <dbReference type="EMBL" id="CBI27417.3"/>
    </source>
</evidence>
<keyword evidence="3" id="KW-0812">Transmembrane</keyword>